<accession>A0ABP7AA47</accession>
<dbReference type="EMBL" id="BAAAYU010000001">
    <property type="protein sequence ID" value="GAA3627944.1"/>
    <property type="molecule type" value="Genomic_DNA"/>
</dbReference>
<evidence type="ECO:0000259" key="1">
    <source>
        <dbReference type="PROSITE" id="PS50995"/>
    </source>
</evidence>
<dbReference type="PANTHER" id="PTHR33164">
    <property type="entry name" value="TRANSCRIPTIONAL REGULATOR, MARR FAMILY"/>
    <property type="match status" value="1"/>
</dbReference>
<dbReference type="InterPro" id="IPR039422">
    <property type="entry name" value="MarR/SlyA-like"/>
</dbReference>
<reference evidence="3" key="1">
    <citation type="journal article" date="2019" name="Int. J. Syst. Evol. Microbiol.">
        <title>The Global Catalogue of Microorganisms (GCM) 10K type strain sequencing project: providing services to taxonomists for standard genome sequencing and annotation.</title>
        <authorList>
            <consortium name="The Broad Institute Genomics Platform"/>
            <consortium name="The Broad Institute Genome Sequencing Center for Infectious Disease"/>
            <person name="Wu L."/>
            <person name="Ma J."/>
        </authorList>
    </citation>
    <scope>NUCLEOTIDE SEQUENCE [LARGE SCALE GENOMIC DNA]</scope>
    <source>
        <strain evidence="3">JCM 16544</strain>
    </source>
</reference>
<dbReference type="SUPFAM" id="SSF46785">
    <property type="entry name" value="Winged helix' DNA-binding domain"/>
    <property type="match status" value="1"/>
</dbReference>
<dbReference type="Pfam" id="PF12802">
    <property type="entry name" value="MarR_2"/>
    <property type="match status" value="1"/>
</dbReference>
<comment type="caution">
    <text evidence="2">The sequence shown here is derived from an EMBL/GenBank/DDBJ whole genome shotgun (WGS) entry which is preliminary data.</text>
</comment>
<dbReference type="Proteomes" id="UP001501697">
    <property type="component" value="Unassembled WGS sequence"/>
</dbReference>
<organism evidence="2 3">
    <name type="scientific">Microbacterium awajiense</name>
    <dbReference type="NCBI Taxonomy" id="415214"/>
    <lineage>
        <taxon>Bacteria</taxon>
        <taxon>Bacillati</taxon>
        <taxon>Actinomycetota</taxon>
        <taxon>Actinomycetes</taxon>
        <taxon>Micrococcales</taxon>
        <taxon>Microbacteriaceae</taxon>
        <taxon>Microbacterium</taxon>
    </lineage>
</organism>
<gene>
    <name evidence="2" type="ORF">GCM10022200_08030</name>
</gene>
<name>A0ABP7AA47_9MICO</name>
<dbReference type="PROSITE" id="PS50995">
    <property type="entry name" value="HTH_MARR_2"/>
    <property type="match status" value="1"/>
</dbReference>
<evidence type="ECO:0000313" key="2">
    <source>
        <dbReference type="EMBL" id="GAA3627944.1"/>
    </source>
</evidence>
<dbReference type="InterPro" id="IPR000835">
    <property type="entry name" value="HTH_MarR-typ"/>
</dbReference>
<dbReference type="PRINTS" id="PR00598">
    <property type="entry name" value="HTHMARR"/>
</dbReference>
<dbReference type="SMART" id="SM00347">
    <property type="entry name" value="HTH_MARR"/>
    <property type="match status" value="1"/>
</dbReference>
<protein>
    <submittedName>
        <fullName evidence="2">MarR family transcriptional regulator</fullName>
    </submittedName>
</protein>
<dbReference type="RefSeq" id="WP_344736593.1">
    <property type="nucleotide sequence ID" value="NZ_BAAAYU010000001.1"/>
</dbReference>
<dbReference type="Gene3D" id="1.10.10.10">
    <property type="entry name" value="Winged helix-like DNA-binding domain superfamily/Winged helix DNA-binding domain"/>
    <property type="match status" value="1"/>
</dbReference>
<feature type="domain" description="HTH marR-type" evidence="1">
    <location>
        <begin position="11"/>
        <end position="151"/>
    </location>
</feature>
<dbReference type="PANTHER" id="PTHR33164:SF43">
    <property type="entry name" value="HTH-TYPE TRANSCRIPTIONAL REPRESSOR YETL"/>
    <property type="match status" value="1"/>
</dbReference>
<dbReference type="InterPro" id="IPR036390">
    <property type="entry name" value="WH_DNA-bd_sf"/>
</dbReference>
<proteinExistence type="predicted"/>
<dbReference type="InterPro" id="IPR036388">
    <property type="entry name" value="WH-like_DNA-bd_sf"/>
</dbReference>
<evidence type="ECO:0000313" key="3">
    <source>
        <dbReference type="Proteomes" id="UP001501697"/>
    </source>
</evidence>
<sequence>MTQPWVPRTAHEETIMDVLVAVRAFSDSMDRMNGGMKGDMDMNVTDLAALRMLIMREQRGTPVSPHDIAAHLRITTASTTKLVDRLVASGHVERHPHPTDRRSRVLRLTDASRREFYRHFGERLMAMRAVAERYDDEQLRVVMRFLGDISGAMDPESAAEKT</sequence>
<keyword evidence="3" id="KW-1185">Reference proteome</keyword>